<evidence type="ECO:0000313" key="1">
    <source>
        <dbReference type="EMBL" id="MEQ2439238.1"/>
    </source>
</evidence>
<dbReference type="Pfam" id="PF10604">
    <property type="entry name" value="Polyketide_cyc2"/>
    <property type="match status" value="1"/>
</dbReference>
<keyword evidence="2" id="KW-1185">Reference proteome</keyword>
<proteinExistence type="predicted"/>
<name>A0ABV1DW09_9FIRM</name>
<dbReference type="EMBL" id="JBBMFD010000001">
    <property type="protein sequence ID" value="MEQ2439238.1"/>
    <property type="molecule type" value="Genomic_DNA"/>
</dbReference>
<dbReference type="RefSeq" id="WP_349217478.1">
    <property type="nucleotide sequence ID" value="NZ_JBBMFD010000001.1"/>
</dbReference>
<dbReference type="Proteomes" id="UP001489509">
    <property type="component" value="Unassembled WGS sequence"/>
</dbReference>
<organism evidence="1 2">
    <name type="scientific">Solibaculum intestinale</name>
    <dbReference type="NCBI Taxonomy" id="3133165"/>
    <lineage>
        <taxon>Bacteria</taxon>
        <taxon>Bacillati</taxon>
        <taxon>Bacillota</taxon>
        <taxon>Clostridia</taxon>
        <taxon>Eubacteriales</taxon>
        <taxon>Oscillospiraceae</taxon>
        <taxon>Solibaculum</taxon>
    </lineage>
</organism>
<evidence type="ECO:0000313" key="2">
    <source>
        <dbReference type="Proteomes" id="UP001489509"/>
    </source>
</evidence>
<comment type="caution">
    <text evidence="1">The sequence shown here is derived from an EMBL/GenBank/DDBJ whole genome shotgun (WGS) entry which is preliminary data.</text>
</comment>
<dbReference type="InterPro" id="IPR023393">
    <property type="entry name" value="START-like_dom_sf"/>
</dbReference>
<gene>
    <name evidence="1" type="ORF">WMO26_00175</name>
</gene>
<accession>A0ABV1DW09</accession>
<reference evidence="1 2" key="1">
    <citation type="submission" date="2024-03" db="EMBL/GenBank/DDBJ databases">
        <title>Human intestinal bacterial collection.</title>
        <authorList>
            <person name="Pauvert C."/>
            <person name="Hitch T.C.A."/>
            <person name="Clavel T."/>
        </authorList>
    </citation>
    <scope>NUCLEOTIDE SEQUENCE [LARGE SCALE GENOMIC DNA]</scope>
    <source>
        <strain evidence="1 2">CLA-JM-H44</strain>
    </source>
</reference>
<protein>
    <submittedName>
        <fullName evidence="1">SRPBCC family protein</fullName>
    </submittedName>
</protein>
<dbReference type="Gene3D" id="3.30.530.20">
    <property type="match status" value="1"/>
</dbReference>
<dbReference type="InterPro" id="IPR019587">
    <property type="entry name" value="Polyketide_cyclase/dehydratase"/>
</dbReference>
<dbReference type="SUPFAM" id="SSF55961">
    <property type="entry name" value="Bet v1-like"/>
    <property type="match status" value="1"/>
</dbReference>
<sequence>MAVSNRKATFAADVKEVWDVVVSLTEYSWRRDVENIEMVEPGKQFVEHTKDGFSTIFTITAFEPCRRYEFDMENANMKGHWVGLFSSEGGKTTVNFTENVTAKKALLKPFVKGYLKKQQAAYLADLTKRLEG</sequence>